<dbReference type="Gene3D" id="1.20.120.550">
    <property type="entry name" value="Membrane associated eicosanoid/glutathione metabolism-like domain"/>
    <property type="match status" value="1"/>
</dbReference>
<organism evidence="6 7">
    <name type="scientific">Sphingomonas oryzagri</name>
    <dbReference type="NCBI Taxonomy" id="3042314"/>
    <lineage>
        <taxon>Bacteria</taxon>
        <taxon>Pseudomonadati</taxon>
        <taxon>Pseudomonadota</taxon>
        <taxon>Alphaproteobacteria</taxon>
        <taxon>Sphingomonadales</taxon>
        <taxon>Sphingomonadaceae</taxon>
        <taxon>Sphingomonas</taxon>
    </lineage>
</organism>
<evidence type="ECO:0000256" key="2">
    <source>
        <dbReference type="ARBA" id="ARBA00022692"/>
    </source>
</evidence>
<feature type="transmembrane region" description="Helical" evidence="5">
    <location>
        <begin position="121"/>
        <end position="139"/>
    </location>
</feature>
<protein>
    <submittedName>
        <fullName evidence="6">MAPEG family protein</fullName>
    </submittedName>
</protein>
<proteinExistence type="predicted"/>
<dbReference type="InterPro" id="IPR001129">
    <property type="entry name" value="Membr-assoc_MAPEG"/>
</dbReference>
<dbReference type="SUPFAM" id="SSF161084">
    <property type="entry name" value="MAPEG domain-like"/>
    <property type="match status" value="1"/>
</dbReference>
<evidence type="ECO:0000313" key="7">
    <source>
        <dbReference type="Proteomes" id="UP001160625"/>
    </source>
</evidence>
<sequence>MDHHPMLDGLPIEIVLLAATMILAIVNLFWAANARTKQYGTKWNVGARDEQLPPIEPLPGRLLRAQANLMETLPLFAAAVLAATAVGRLGQLTAWGAHLYFFGRLIYLPLYAMGTPVIRTVVWMIAMAGLLMVIAGIFCR</sequence>
<dbReference type="RefSeq" id="WP_281046107.1">
    <property type="nucleotide sequence ID" value="NZ_JARYGZ010000004.1"/>
</dbReference>
<keyword evidence="4 5" id="KW-0472">Membrane</keyword>
<keyword evidence="3 5" id="KW-1133">Transmembrane helix</keyword>
<dbReference type="EMBL" id="JARYGZ010000004">
    <property type="protein sequence ID" value="MDH7640754.1"/>
    <property type="molecule type" value="Genomic_DNA"/>
</dbReference>
<dbReference type="PANTHER" id="PTHR35371:SF1">
    <property type="entry name" value="BLR7753 PROTEIN"/>
    <property type="match status" value="1"/>
</dbReference>
<evidence type="ECO:0000256" key="3">
    <source>
        <dbReference type="ARBA" id="ARBA00022989"/>
    </source>
</evidence>
<keyword evidence="7" id="KW-1185">Reference proteome</keyword>
<keyword evidence="2 5" id="KW-0812">Transmembrane</keyword>
<name>A0ABT6N6K0_9SPHN</name>
<feature type="transmembrane region" description="Helical" evidence="5">
    <location>
        <begin position="12"/>
        <end position="32"/>
    </location>
</feature>
<evidence type="ECO:0000313" key="6">
    <source>
        <dbReference type="EMBL" id="MDH7640754.1"/>
    </source>
</evidence>
<evidence type="ECO:0000256" key="5">
    <source>
        <dbReference type="SAM" id="Phobius"/>
    </source>
</evidence>
<dbReference type="PANTHER" id="PTHR35371">
    <property type="entry name" value="INNER MEMBRANE PROTEIN"/>
    <property type="match status" value="1"/>
</dbReference>
<dbReference type="Proteomes" id="UP001160625">
    <property type="component" value="Unassembled WGS sequence"/>
</dbReference>
<comment type="subcellular location">
    <subcellularLocation>
        <location evidence="1">Membrane</location>
    </subcellularLocation>
</comment>
<dbReference type="Pfam" id="PF01124">
    <property type="entry name" value="MAPEG"/>
    <property type="match status" value="1"/>
</dbReference>
<evidence type="ECO:0000256" key="1">
    <source>
        <dbReference type="ARBA" id="ARBA00004370"/>
    </source>
</evidence>
<dbReference type="InterPro" id="IPR023352">
    <property type="entry name" value="MAPEG-like_dom_sf"/>
</dbReference>
<evidence type="ECO:0000256" key="4">
    <source>
        <dbReference type="ARBA" id="ARBA00023136"/>
    </source>
</evidence>
<accession>A0ABT6N6K0</accession>
<reference evidence="6" key="1">
    <citation type="submission" date="2023-04" db="EMBL/GenBank/DDBJ databases">
        <title>Sphingomonas sp. MAHUQ-71 isolated from rice field.</title>
        <authorList>
            <person name="Huq M.A."/>
        </authorList>
    </citation>
    <scope>NUCLEOTIDE SEQUENCE</scope>
    <source>
        <strain evidence="6">MAHUQ-71</strain>
    </source>
</reference>
<feature type="transmembrane region" description="Helical" evidence="5">
    <location>
        <begin position="73"/>
        <end position="101"/>
    </location>
</feature>
<gene>
    <name evidence="6" type="ORF">QGN17_18620</name>
</gene>
<comment type="caution">
    <text evidence="6">The sequence shown here is derived from an EMBL/GenBank/DDBJ whole genome shotgun (WGS) entry which is preliminary data.</text>
</comment>